<reference evidence="6" key="1">
    <citation type="journal article" date="2014" name="Genome Announc.">
        <title>Draft Genome Sequence of Clostridium straminisolvens Strain JCM 21531T, Isolated from a Cellulose-Degrading Bacterial Community.</title>
        <authorList>
            <person name="Yuki M."/>
            <person name="Oshima K."/>
            <person name="Suda W."/>
            <person name="Sakamoto M."/>
            <person name="Kitamura K."/>
            <person name="Iida T."/>
            <person name="Hattori M."/>
            <person name="Ohkuma M."/>
        </authorList>
    </citation>
    <scope>NUCLEOTIDE SEQUENCE [LARGE SCALE GENOMIC DNA]</scope>
    <source>
        <strain evidence="6">JCM 21531</strain>
    </source>
</reference>
<comment type="similarity">
    <text evidence="1">Belongs to the class-II aminoacyl-tRNA synthetase family.</text>
</comment>
<dbReference type="GO" id="GO:0016740">
    <property type="term" value="F:transferase activity"/>
    <property type="evidence" value="ECO:0007669"/>
    <property type="project" value="UniProtKB-ARBA"/>
</dbReference>
<evidence type="ECO:0000256" key="1">
    <source>
        <dbReference type="ARBA" id="ARBA00008226"/>
    </source>
</evidence>
<keyword evidence="3" id="KW-0547">Nucleotide-binding</keyword>
<evidence type="ECO:0000256" key="3">
    <source>
        <dbReference type="ARBA" id="ARBA00022840"/>
    </source>
</evidence>
<proteinExistence type="inferred from homology"/>
<dbReference type="InterPro" id="IPR036621">
    <property type="entry name" value="Anticodon-bd_dom_sf"/>
</dbReference>
<dbReference type="AlphaFoldDB" id="W4V7R9"/>
<evidence type="ECO:0000256" key="4">
    <source>
        <dbReference type="ARBA" id="ARBA00023146"/>
    </source>
</evidence>
<dbReference type="InterPro" id="IPR045864">
    <property type="entry name" value="aa-tRNA-synth_II/BPL/LPL"/>
</dbReference>
<sequence>MIEACGGKPTPGIGFAIGLERLLMVMENQGITFPEPKGLDIFIATIGEKADRYAEKMVYQLRKEGLSAQKDLIGKSVKAQMKYADKLGAKYSIVLGDDEIDSGKAVLKNMETGDQKEISLDTLICRLKM</sequence>
<comment type="caution">
    <text evidence="6">The sequence shown here is derived from an EMBL/GenBank/DDBJ whole genome shotgun (WGS) entry which is preliminary data.</text>
</comment>
<dbReference type="STRING" id="1294263.JCM21531_2262"/>
<accession>W4V7R9</accession>
<dbReference type="Pfam" id="PF03129">
    <property type="entry name" value="HGTP_anticodon"/>
    <property type="match status" value="1"/>
</dbReference>
<dbReference type="InterPro" id="IPR033656">
    <property type="entry name" value="HisRS_anticodon"/>
</dbReference>
<evidence type="ECO:0000313" key="7">
    <source>
        <dbReference type="Proteomes" id="UP000019109"/>
    </source>
</evidence>
<keyword evidence="2" id="KW-0963">Cytoplasm</keyword>
<evidence type="ECO:0000256" key="2">
    <source>
        <dbReference type="ARBA" id="ARBA00022490"/>
    </source>
</evidence>
<dbReference type="PANTHER" id="PTHR11476:SF7">
    <property type="entry name" value="HISTIDINE--TRNA LIGASE"/>
    <property type="match status" value="1"/>
</dbReference>
<dbReference type="GO" id="GO:0004812">
    <property type="term" value="F:aminoacyl-tRNA ligase activity"/>
    <property type="evidence" value="ECO:0007669"/>
    <property type="project" value="UniProtKB-KW"/>
</dbReference>
<keyword evidence="4 6" id="KW-0030">Aminoacyl-tRNA synthetase</keyword>
<dbReference type="InterPro" id="IPR004154">
    <property type="entry name" value="Anticodon-bd"/>
</dbReference>
<dbReference type="PANTHER" id="PTHR11476">
    <property type="entry name" value="HISTIDYL-TRNA SYNTHETASE"/>
    <property type="match status" value="1"/>
</dbReference>
<dbReference type="EMBL" id="BAVR01000024">
    <property type="protein sequence ID" value="GAE88789.1"/>
    <property type="molecule type" value="Genomic_DNA"/>
</dbReference>
<keyword evidence="7" id="KW-1185">Reference proteome</keyword>
<dbReference type="GO" id="GO:0006418">
    <property type="term" value="P:tRNA aminoacylation for protein translation"/>
    <property type="evidence" value="ECO:0007669"/>
    <property type="project" value="UniProtKB-ARBA"/>
</dbReference>
<protein>
    <submittedName>
        <fullName evidence="6">Histidyl-tRNA synthetase</fullName>
    </submittedName>
</protein>
<dbReference type="Proteomes" id="UP000019109">
    <property type="component" value="Unassembled WGS sequence"/>
</dbReference>
<feature type="domain" description="Anticodon-binding" evidence="5">
    <location>
        <begin position="41"/>
        <end position="127"/>
    </location>
</feature>
<dbReference type="SUPFAM" id="SSF52954">
    <property type="entry name" value="Class II aaRS ABD-related"/>
    <property type="match status" value="1"/>
</dbReference>
<dbReference type="GO" id="GO:0140096">
    <property type="term" value="F:catalytic activity, acting on a protein"/>
    <property type="evidence" value="ECO:0007669"/>
    <property type="project" value="UniProtKB-ARBA"/>
</dbReference>
<keyword evidence="4 6" id="KW-0436">Ligase</keyword>
<keyword evidence="3" id="KW-0067">ATP-binding</keyword>
<gene>
    <name evidence="6" type="ORF">JCM21531_2262</name>
</gene>
<name>W4V7R9_9FIRM</name>
<dbReference type="Gene3D" id="3.40.50.800">
    <property type="entry name" value="Anticodon-binding domain"/>
    <property type="match status" value="1"/>
</dbReference>
<evidence type="ECO:0000259" key="5">
    <source>
        <dbReference type="Pfam" id="PF03129"/>
    </source>
</evidence>
<dbReference type="SUPFAM" id="SSF55681">
    <property type="entry name" value="Class II aaRS and biotin synthetases"/>
    <property type="match status" value="1"/>
</dbReference>
<dbReference type="CDD" id="cd00859">
    <property type="entry name" value="HisRS_anticodon"/>
    <property type="match status" value="1"/>
</dbReference>
<organism evidence="6 7">
    <name type="scientific">Acetivibrio straminisolvens JCM 21531</name>
    <dbReference type="NCBI Taxonomy" id="1294263"/>
    <lineage>
        <taxon>Bacteria</taxon>
        <taxon>Bacillati</taxon>
        <taxon>Bacillota</taxon>
        <taxon>Clostridia</taxon>
        <taxon>Eubacteriales</taxon>
        <taxon>Oscillospiraceae</taxon>
        <taxon>Acetivibrio</taxon>
    </lineage>
</organism>
<dbReference type="GO" id="GO:0005524">
    <property type="term" value="F:ATP binding"/>
    <property type="evidence" value="ECO:0007669"/>
    <property type="project" value="UniProtKB-KW"/>
</dbReference>
<evidence type="ECO:0000313" key="6">
    <source>
        <dbReference type="EMBL" id="GAE88789.1"/>
    </source>
</evidence>